<evidence type="ECO:0000313" key="2">
    <source>
        <dbReference type="EMBL" id="GIH39972.1"/>
    </source>
</evidence>
<comment type="caution">
    <text evidence="2">The sequence shown here is derived from an EMBL/GenBank/DDBJ whole genome shotgun (WGS) entry which is preliminary data.</text>
</comment>
<dbReference type="InterPro" id="IPR020843">
    <property type="entry name" value="ER"/>
</dbReference>
<dbReference type="InterPro" id="IPR013154">
    <property type="entry name" value="ADH-like_N"/>
</dbReference>
<dbReference type="PANTHER" id="PTHR45033">
    <property type="match status" value="1"/>
</dbReference>
<gene>
    <name evidence="2" type="ORF">Mco01_29720</name>
</gene>
<dbReference type="EMBL" id="BOOC01000011">
    <property type="protein sequence ID" value="GIH39972.1"/>
    <property type="molecule type" value="Genomic_DNA"/>
</dbReference>
<dbReference type="InterPro" id="IPR052711">
    <property type="entry name" value="Zinc_ADH-like"/>
</dbReference>
<dbReference type="Pfam" id="PF00107">
    <property type="entry name" value="ADH_zinc_N"/>
    <property type="match status" value="1"/>
</dbReference>
<proteinExistence type="predicted"/>
<dbReference type="SUPFAM" id="SSF50129">
    <property type="entry name" value="GroES-like"/>
    <property type="match status" value="1"/>
</dbReference>
<accession>A0ABQ4FYT9</accession>
<dbReference type="InterPro" id="IPR011032">
    <property type="entry name" value="GroES-like_sf"/>
</dbReference>
<reference evidence="2 3" key="1">
    <citation type="submission" date="2021-01" db="EMBL/GenBank/DDBJ databases">
        <title>Whole genome shotgun sequence of Microbispora corallina NBRC 16416.</title>
        <authorList>
            <person name="Komaki H."/>
            <person name="Tamura T."/>
        </authorList>
    </citation>
    <scope>NUCLEOTIDE SEQUENCE [LARGE SCALE GENOMIC DNA]</scope>
    <source>
        <strain evidence="2 3">NBRC 16416</strain>
    </source>
</reference>
<name>A0ABQ4FYT9_9ACTN</name>
<dbReference type="Pfam" id="PF08240">
    <property type="entry name" value="ADH_N"/>
    <property type="match status" value="1"/>
</dbReference>
<dbReference type="InterPro" id="IPR013149">
    <property type="entry name" value="ADH-like_C"/>
</dbReference>
<protein>
    <submittedName>
        <fullName evidence="2">NADPH:quinone oxidoreductase</fullName>
    </submittedName>
</protein>
<feature type="domain" description="Enoyl reductase (ER)" evidence="1">
    <location>
        <begin position="11"/>
        <end position="332"/>
    </location>
</feature>
<organism evidence="2 3">
    <name type="scientific">Microbispora corallina</name>
    <dbReference type="NCBI Taxonomy" id="83302"/>
    <lineage>
        <taxon>Bacteria</taxon>
        <taxon>Bacillati</taxon>
        <taxon>Actinomycetota</taxon>
        <taxon>Actinomycetes</taxon>
        <taxon>Streptosporangiales</taxon>
        <taxon>Streptosporangiaceae</taxon>
        <taxon>Microbispora</taxon>
    </lineage>
</organism>
<evidence type="ECO:0000259" key="1">
    <source>
        <dbReference type="SMART" id="SM00829"/>
    </source>
</evidence>
<dbReference type="Gene3D" id="3.90.180.10">
    <property type="entry name" value="Medium-chain alcohol dehydrogenases, catalytic domain"/>
    <property type="match status" value="1"/>
</dbReference>
<dbReference type="PANTHER" id="PTHR45033:SF2">
    <property type="entry name" value="ZINC-TYPE ALCOHOL DEHYDROGENASE-LIKE PROTEIN C1773.06C"/>
    <property type="match status" value="1"/>
</dbReference>
<evidence type="ECO:0000313" key="3">
    <source>
        <dbReference type="Proteomes" id="UP000603904"/>
    </source>
</evidence>
<dbReference type="CDD" id="cd08276">
    <property type="entry name" value="MDR7"/>
    <property type="match status" value="1"/>
</dbReference>
<dbReference type="Proteomes" id="UP000603904">
    <property type="component" value="Unassembled WGS sequence"/>
</dbReference>
<dbReference type="InterPro" id="IPR036291">
    <property type="entry name" value="NAD(P)-bd_dom_sf"/>
</dbReference>
<dbReference type="SUPFAM" id="SSF51735">
    <property type="entry name" value="NAD(P)-binding Rossmann-fold domains"/>
    <property type="match status" value="1"/>
</dbReference>
<keyword evidence="3" id="KW-1185">Reference proteome</keyword>
<sequence>MRYYHLPQFSGVDALRLDERDVPVPGPREVLVRMRAWSLNHRDLLIARDAYGRGMKPDLVPLSDGAGEVVETGPEATRWKVGDRVTGVFLPGWLGGPVTAARLARALGGTVDGVLAEYVAFDEEAIVATPDHLDDAEAATLPCAAVTAWQCLVVQGGLGPGQRVLTLGSGGVSVFALQFASLAGAEVVATSGSDAKLERLLALGAAHGVNHARVRDWGRYVHDLTDGGVDHVIDVGGGGTLPQSIRAARTGGRVSVVGVLSPGQGIDPVPLLRKALIVQGLHVGSREAFEAMNRAIGLHRLRPLVDRSFPFSDAVAAYRHLESGRHLGKVVIVAD</sequence>
<dbReference type="SMART" id="SM00829">
    <property type="entry name" value="PKS_ER"/>
    <property type="match status" value="1"/>
</dbReference>
<dbReference type="Gene3D" id="3.40.50.720">
    <property type="entry name" value="NAD(P)-binding Rossmann-like Domain"/>
    <property type="match status" value="1"/>
</dbReference>
<dbReference type="RefSeq" id="WP_204057444.1">
    <property type="nucleotide sequence ID" value="NZ_BAAAGP010000011.1"/>
</dbReference>